<evidence type="ECO:0000313" key="17">
    <source>
        <dbReference type="Proteomes" id="UP000472276"/>
    </source>
</evidence>
<evidence type="ECO:0000256" key="7">
    <source>
        <dbReference type="ARBA" id="ARBA00022490"/>
    </source>
</evidence>
<dbReference type="Proteomes" id="UP000472276">
    <property type="component" value="Unassembled WGS sequence"/>
</dbReference>
<organism evidence="16 17">
    <name type="scientific">Oreochromis aureus</name>
    <name type="common">Israeli tilapia</name>
    <name type="synonym">Chromis aureus</name>
    <dbReference type="NCBI Taxonomy" id="47969"/>
    <lineage>
        <taxon>Eukaryota</taxon>
        <taxon>Metazoa</taxon>
        <taxon>Chordata</taxon>
        <taxon>Craniata</taxon>
        <taxon>Vertebrata</taxon>
        <taxon>Euteleostomi</taxon>
        <taxon>Actinopterygii</taxon>
        <taxon>Neopterygii</taxon>
        <taxon>Teleostei</taxon>
        <taxon>Neoteleostei</taxon>
        <taxon>Acanthomorphata</taxon>
        <taxon>Ovalentaria</taxon>
        <taxon>Cichlomorphae</taxon>
        <taxon>Cichliformes</taxon>
        <taxon>Cichlidae</taxon>
        <taxon>African cichlids</taxon>
        <taxon>Pseudocrenilabrinae</taxon>
        <taxon>Oreochromini</taxon>
        <taxon>Oreochromis</taxon>
    </lineage>
</organism>
<dbReference type="InterPro" id="IPR051213">
    <property type="entry name" value="START_lipid_transfer"/>
</dbReference>
<dbReference type="InterPro" id="IPR023393">
    <property type="entry name" value="START-like_dom_sf"/>
</dbReference>
<dbReference type="PROSITE" id="PS50003">
    <property type="entry name" value="PH_DOMAIN"/>
    <property type="match status" value="1"/>
</dbReference>
<dbReference type="Ensembl" id="ENSOABT00000020481.2">
    <property type="protein sequence ID" value="ENSOABP00000019888.2"/>
    <property type="gene ID" value="ENSOABG00000007668.2"/>
</dbReference>
<evidence type="ECO:0000256" key="12">
    <source>
        <dbReference type="ARBA" id="ARBA00031527"/>
    </source>
</evidence>
<evidence type="ECO:0000313" key="16">
    <source>
        <dbReference type="Ensembl" id="ENSOABP00000019888.2"/>
    </source>
</evidence>
<accession>A0A668SZ66</accession>
<dbReference type="CDD" id="cd13283">
    <property type="entry name" value="PH_GPBP"/>
    <property type="match status" value="1"/>
</dbReference>
<dbReference type="InterPro" id="IPR041952">
    <property type="entry name" value="STARD11_START"/>
</dbReference>
<name>A0A668SZ66_OREAU</name>
<dbReference type="Pfam" id="PF01852">
    <property type="entry name" value="START"/>
    <property type="match status" value="1"/>
</dbReference>
<reference evidence="16" key="1">
    <citation type="submission" date="2025-08" db="UniProtKB">
        <authorList>
            <consortium name="Ensembl"/>
        </authorList>
    </citation>
    <scope>IDENTIFICATION</scope>
</reference>
<feature type="compositionally biased region" description="Polar residues" evidence="13">
    <location>
        <begin position="1"/>
        <end position="11"/>
    </location>
</feature>
<evidence type="ECO:0000256" key="11">
    <source>
        <dbReference type="ARBA" id="ARBA00023055"/>
    </source>
</evidence>
<dbReference type="SUPFAM" id="SSF50729">
    <property type="entry name" value="PH domain-like"/>
    <property type="match status" value="1"/>
</dbReference>
<feature type="compositionally biased region" description="Basic and acidic residues" evidence="13">
    <location>
        <begin position="341"/>
        <end position="354"/>
    </location>
</feature>
<evidence type="ECO:0000256" key="3">
    <source>
        <dbReference type="ARBA" id="ARBA00004496"/>
    </source>
</evidence>
<keyword evidence="10" id="KW-0175">Coiled coil</keyword>
<dbReference type="PANTHER" id="PTHR19308:SF53">
    <property type="entry name" value="CERAMIDE TRANSFER PROTEIN"/>
    <property type="match status" value="1"/>
</dbReference>
<dbReference type="PROSITE" id="PS50848">
    <property type="entry name" value="START"/>
    <property type="match status" value="1"/>
</dbReference>
<dbReference type="Pfam" id="PF00169">
    <property type="entry name" value="PH"/>
    <property type="match status" value="1"/>
</dbReference>
<keyword evidence="9" id="KW-0333">Golgi apparatus</keyword>
<evidence type="ECO:0000256" key="9">
    <source>
        <dbReference type="ARBA" id="ARBA00023034"/>
    </source>
</evidence>
<keyword evidence="8" id="KW-0256">Endoplasmic reticulum</keyword>
<keyword evidence="7" id="KW-0963">Cytoplasm</keyword>
<reference evidence="16" key="2">
    <citation type="submission" date="2025-09" db="UniProtKB">
        <authorList>
            <consortium name="Ensembl"/>
        </authorList>
    </citation>
    <scope>IDENTIFICATION</scope>
</reference>
<evidence type="ECO:0000256" key="13">
    <source>
        <dbReference type="SAM" id="MobiDB-lite"/>
    </source>
</evidence>
<sequence>MSDNQSWNSSGSEEDIEPREEPGHPIGIAEFSGYLSKWTNYIHGWQDRWVVLKNNTLSYYKSQDETEYGCRGSLCLSKAVITAHEFDECRLDISVNDSVWYLRAQDPEHRHQWIESIELHRADSGYGSESSLRRHGSMLSLTSATSGYSATSTSSFKKGHSLREKLAEMETFRDILCRQVDTLQKYFDSCADAVSKDELQRDKIVEDDEDDFPNTRTDGEFLHNNNGSKEKLFQSLNPKGINGIDFKGEAITFKATTAGILATLSHCIDLMVKREDSWQKRLDKEMEKRRRIEESYKSALNELKKKSHFGGPDYEEGPNSLINEDEFFDAVEAALDRQDKIEEQSQTEKTRIQRSDAVPLGDAYSSSGTHRFSEKVEEMVQSHMTYSLQDVGGDANWQLVIEEGEMKVYRREVEENGIVLDPLKATHSVKGVTGHEVCHYFWDTAYRSDWETTIENFNVVETLSDNAVIVYQTHKRVWPASQRDVLYLSAMRKIMASNENDPDTWLVCNFSVDHDNALPTSRCVRAKINIAMICQTLVSPPDGDKEISRDNILCKITYVANVNPGGWAPASVLRAVAKREYPKFLKRFTSYVQEKTAGKPILF</sequence>
<dbReference type="CDD" id="cd08872">
    <property type="entry name" value="START_STARD11-like"/>
    <property type="match status" value="1"/>
</dbReference>
<dbReference type="InterPro" id="IPR011993">
    <property type="entry name" value="PH-like_dom_sf"/>
</dbReference>
<dbReference type="Gene3D" id="2.30.29.30">
    <property type="entry name" value="Pleckstrin-homology domain (PH domain)/Phosphotyrosine-binding domain (PTB)"/>
    <property type="match status" value="1"/>
</dbReference>
<evidence type="ECO:0000256" key="1">
    <source>
        <dbReference type="ARBA" id="ARBA00000074"/>
    </source>
</evidence>
<dbReference type="SUPFAM" id="SSF55961">
    <property type="entry name" value="Bet v1-like"/>
    <property type="match status" value="1"/>
</dbReference>
<dbReference type="GO" id="GO:0035621">
    <property type="term" value="P:ER to Golgi ceramide transport"/>
    <property type="evidence" value="ECO:0007669"/>
    <property type="project" value="UniProtKB-ARBA"/>
</dbReference>
<dbReference type="PANTHER" id="PTHR19308">
    <property type="entry name" value="PHOSPHATIDYLCHOLINE TRANSFER PROTEIN"/>
    <property type="match status" value="1"/>
</dbReference>
<dbReference type="GO" id="GO:0005794">
    <property type="term" value="C:Golgi apparatus"/>
    <property type="evidence" value="ECO:0007669"/>
    <property type="project" value="UniProtKB-SubCell"/>
</dbReference>
<evidence type="ECO:0000259" key="15">
    <source>
        <dbReference type="PROSITE" id="PS50848"/>
    </source>
</evidence>
<keyword evidence="11" id="KW-0445">Lipid transport</keyword>
<dbReference type="GO" id="GO:0008289">
    <property type="term" value="F:lipid binding"/>
    <property type="evidence" value="ECO:0007669"/>
    <property type="project" value="InterPro"/>
</dbReference>
<dbReference type="InterPro" id="IPR002913">
    <property type="entry name" value="START_lipid-bd_dom"/>
</dbReference>
<gene>
    <name evidence="16" type="primary">CERT1</name>
</gene>
<evidence type="ECO:0000256" key="10">
    <source>
        <dbReference type="ARBA" id="ARBA00023054"/>
    </source>
</evidence>
<proteinExistence type="predicted"/>
<evidence type="ECO:0000256" key="5">
    <source>
        <dbReference type="ARBA" id="ARBA00021440"/>
    </source>
</evidence>
<comment type="catalytic activity">
    <reaction evidence="1">
        <text>N-hexadecanoylsphing-4-enine(in) = N-hexadecanoylsphing-4-enine(out)</text>
        <dbReference type="Rhea" id="RHEA:45720"/>
        <dbReference type="ChEBI" id="CHEBI:72959"/>
    </reaction>
</comment>
<evidence type="ECO:0000256" key="2">
    <source>
        <dbReference type="ARBA" id="ARBA00004240"/>
    </source>
</evidence>
<feature type="region of interest" description="Disordered" evidence="13">
    <location>
        <begin position="341"/>
        <end position="369"/>
    </location>
</feature>
<dbReference type="SMART" id="SM00233">
    <property type="entry name" value="PH"/>
    <property type="match status" value="1"/>
</dbReference>
<keyword evidence="17" id="KW-1185">Reference proteome</keyword>
<dbReference type="InterPro" id="IPR001849">
    <property type="entry name" value="PH_domain"/>
</dbReference>
<dbReference type="SMART" id="SM00234">
    <property type="entry name" value="START"/>
    <property type="match status" value="1"/>
</dbReference>
<evidence type="ECO:0000256" key="6">
    <source>
        <dbReference type="ARBA" id="ARBA00022448"/>
    </source>
</evidence>
<feature type="domain" description="START" evidence="15">
    <location>
        <begin position="394"/>
        <end position="597"/>
    </location>
</feature>
<evidence type="ECO:0000256" key="4">
    <source>
        <dbReference type="ARBA" id="ARBA00004555"/>
    </source>
</evidence>
<protein>
    <recommendedName>
        <fullName evidence="5">Ceramide transfer protein</fullName>
    </recommendedName>
    <alternativeName>
        <fullName evidence="12">Collagen type IV alpha-3-binding protein</fullName>
    </alternativeName>
</protein>
<evidence type="ECO:0000259" key="14">
    <source>
        <dbReference type="PROSITE" id="PS50003"/>
    </source>
</evidence>
<evidence type="ECO:0000256" key="8">
    <source>
        <dbReference type="ARBA" id="ARBA00022824"/>
    </source>
</evidence>
<comment type="subcellular location">
    <subcellularLocation>
        <location evidence="3">Cytoplasm</location>
    </subcellularLocation>
    <subcellularLocation>
        <location evidence="2">Endoplasmic reticulum</location>
    </subcellularLocation>
    <subcellularLocation>
        <location evidence="4">Golgi apparatus</location>
    </subcellularLocation>
</comment>
<dbReference type="AlphaFoldDB" id="A0A668SZ66"/>
<feature type="domain" description="PH" evidence="14">
    <location>
        <begin position="28"/>
        <end position="122"/>
    </location>
</feature>
<dbReference type="FunFam" id="3.30.530.20:FF:000003">
    <property type="entry name" value="Collagen type IV alpha-3-binding protein-like protein"/>
    <property type="match status" value="1"/>
</dbReference>
<keyword evidence="6" id="KW-0813">Transport</keyword>
<dbReference type="GO" id="GO:0005783">
    <property type="term" value="C:endoplasmic reticulum"/>
    <property type="evidence" value="ECO:0007669"/>
    <property type="project" value="UniProtKB-SubCell"/>
</dbReference>
<dbReference type="Gene3D" id="3.30.530.20">
    <property type="match status" value="1"/>
</dbReference>
<dbReference type="FunFam" id="2.30.29.30:FF:000104">
    <property type="entry name" value="collagen type IV alpha-3-binding protein-like isoform X2"/>
    <property type="match status" value="1"/>
</dbReference>
<feature type="region of interest" description="Disordered" evidence="13">
    <location>
        <begin position="1"/>
        <end position="23"/>
    </location>
</feature>